<dbReference type="Gene3D" id="1.10.1740.10">
    <property type="match status" value="1"/>
</dbReference>
<dbReference type="SUPFAM" id="SSF88946">
    <property type="entry name" value="Sigma2 domain of RNA polymerase sigma factors"/>
    <property type="match status" value="1"/>
</dbReference>
<accession>A0ABW6BRJ3</accession>
<dbReference type="Proteomes" id="UP001597641">
    <property type="component" value="Unassembled WGS sequence"/>
</dbReference>
<evidence type="ECO:0000256" key="2">
    <source>
        <dbReference type="ARBA" id="ARBA00023015"/>
    </source>
</evidence>
<keyword evidence="3" id="KW-0731">Sigma factor</keyword>
<dbReference type="InterPro" id="IPR036388">
    <property type="entry name" value="WH-like_DNA-bd_sf"/>
</dbReference>
<protein>
    <submittedName>
        <fullName evidence="6">RNA polymerase sigma factor</fullName>
    </submittedName>
</protein>
<feature type="domain" description="RNA polymerase sigma-70 region 2" evidence="5">
    <location>
        <begin position="29"/>
        <end position="97"/>
    </location>
</feature>
<dbReference type="PANTHER" id="PTHR43133:SF46">
    <property type="entry name" value="RNA POLYMERASE SIGMA-70 FACTOR ECF SUBFAMILY"/>
    <property type="match status" value="1"/>
</dbReference>
<dbReference type="EMBL" id="JBHUOX010000003">
    <property type="protein sequence ID" value="MFD2999713.1"/>
    <property type="molecule type" value="Genomic_DNA"/>
</dbReference>
<organism evidence="6 7">
    <name type="scientific">Pontibacter toksunensis</name>
    <dbReference type="NCBI Taxonomy" id="1332631"/>
    <lineage>
        <taxon>Bacteria</taxon>
        <taxon>Pseudomonadati</taxon>
        <taxon>Bacteroidota</taxon>
        <taxon>Cytophagia</taxon>
        <taxon>Cytophagales</taxon>
        <taxon>Hymenobacteraceae</taxon>
        <taxon>Pontibacter</taxon>
    </lineage>
</organism>
<evidence type="ECO:0000256" key="1">
    <source>
        <dbReference type="ARBA" id="ARBA00010641"/>
    </source>
</evidence>
<evidence type="ECO:0000256" key="4">
    <source>
        <dbReference type="ARBA" id="ARBA00023163"/>
    </source>
</evidence>
<dbReference type="InterPro" id="IPR014284">
    <property type="entry name" value="RNA_pol_sigma-70_dom"/>
</dbReference>
<dbReference type="Pfam" id="PF04542">
    <property type="entry name" value="Sigma70_r2"/>
    <property type="match status" value="1"/>
</dbReference>
<proteinExistence type="inferred from homology"/>
<keyword evidence="7" id="KW-1185">Reference proteome</keyword>
<dbReference type="Gene3D" id="1.10.10.10">
    <property type="entry name" value="Winged helix-like DNA-binding domain superfamily/Winged helix DNA-binding domain"/>
    <property type="match status" value="1"/>
</dbReference>
<dbReference type="RefSeq" id="WP_377481848.1">
    <property type="nucleotide sequence ID" value="NZ_JBHUOX010000003.1"/>
</dbReference>
<comment type="similarity">
    <text evidence="1">Belongs to the sigma-70 factor family. ECF subfamily.</text>
</comment>
<gene>
    <name evidence="6" type="ORF">ACFS7Z_05035</name>
</gene>
<evidence type="ECO:0000313" key="6">
    <source>
        <dbReference type="EMBL" id="MFD2999713.1"/>
    </source>
</evidence>
<comment type="caution">
    <text evidence="6">The sequence shown here is derived from an EMBL/GenBank/DDBJ whole genome shotgun (WGS) entry which is preliminary data.</text>
</comment>
<evidence type="ECO:0000313" key="7">
    <source>
        <dbReference type="Proteomes" id="UP001597641"/>
    </source>
</evidence>
<dbReference type="InterPro" id="IPR013324">
    <property type="entry name" value="RNA_pol_sigma_r3/r4-like"/>
</dbReference>
<evidence type="ECO:0000259" key="5">
    <source>
        <dbReference type="Pfam" id="PF04542"/>
    </source>
</evidence>
<dbReference type="PANTHER" id="PTHR43133">
    <property type="entry name" value="RNA POLYMERASE ECF-TYPE SIGMA FACTO"/>
    <property type="match status" value="1"/>
</dbReference>
<name>A0ABW6BRJ3_9BACT</name>
<dbReference type="InterPro" id="IPR007627">
    <property type="entry name" value="RNA_pol_sigma70_r2"/>
</dbReference>
<keyword evidence="4" id="KW-0804">Transcription</keyword>
<sequence length="188" mass="22143">MQTLAKPVMAADIREALVRNREQTLEEIYGKAYPMVLHYVKQHQGTVDDAKDLLQEAIILFYEKVVHEEFVLTASATTYIMAVCKNRWRRELEKRNRQQELPPDINERIKEEASADVDQPLFSITHFVEQLGEKCKAILVAFYYLGQRMEQVAEQHQYRNVRSATVQKFKCLERLRKSLASYSIHHFR</sequence>
<dbReference type="SUPFAM" id="SSF88659">
    <property type="entry name" value="Sigma3 and sigma4 domains of RNA polymerase sigma factors"/>
    <property type="match status" value="1"/>
</dbReference>
<dbReference type="InterPro" id="IPR039425">
    <property type="entry name" value="RNA_pol_sigma-70-like"/>
</dbReference>
<keyword evidence="2" id="KW-0805">Transcription regulation</keyword>
<dbReference type="NCBIfam" id="TIGR02937">
    <property type="entry name" value="sigma70-ECF"/>
    <property type="match status" value="1"/>
</dbReference>
<evidence type="ECO:0000256" key="3">
    <source>
        <dbReference type="ARBA" id="ARBA00023082"/>
    </source>
</evidence>
<reference evidence="7" key="1">
    <citation type="journal article" date="2019" name="Int. J. Syst. Evol. Microbiol.">
        <title>The Global Catalogue of Microorganisms (GCM) 10K type strain sequencing project: providing services to taxonomists for standard genome sequencing and annotation.</title>
        <authorList>
            <consortium name="The Broad Institute Genomics Platform"/>
            <consortium name="The Broad Institute Genome Sequencing Center for Infectious Disease"/>
            <person name="Wu L."/>
            <person name="Ma J."/>
        </authorList>
    </citation>
    <scope>NUCLEOTIDE SEQUENCE [LARGE SCALE GENOMIC DNA]</scope>
    <source>
        <strain evidence="7">KCTC 23984</strain>
    </source>
</reference>
<dbReference type="InterPro" id="IPR013325">
    <property type="entry name" value="RNA_pol_sigma_r2"/>
</dbReference>